<feature type="non-terminal residue" evidence="2">
    <location>
        <position position="1"/>
    </location>
</feature>
<proteinExistence type="predicted"/>
<accession>A0A0F8YU88</accession>
<feature type="region of interest" description="Disordered" evidence="1">
    <location>
        <begin position="36"/>
        <end position="55"/>
    </location>
</feature>
<evidence type="ECO:0000256" key="1">
    <source>
        <dbReference type="SAM" id="MobiDB-lite"/>
    </source>
</evidence>
<name>A0A0F8YU88_9ZZZZ</name>
<gene>
    <name evidence="2" type="ORF">LCGC14_2777570</name>
</gene>
<dbReference type="AlphaFoldDB" id="A0A0F8YU88"/>
<sequence>TKLNLPQSAFNLLRSTYLAERQLREALEHWADIVLGPEENGGSKERWADDGGGNL</sequence>
<comment type="caution">
    <text evidence="2">The sequence shown here is derived from an EMBL/GenBank/DDBJ whole genome shotgun (WGS) entry which is preliminary data.</text>
</comment>
<dbReference type="EMBL" id="LAZR01051503">
    <property type="protein sequence ID" value="KKK85013.1"/>
    <property type="molecule type" value="Genomic_DNA"/>
</dbReference>
<reference evidence="2" key="1">
    <citation type="journal article" date="2015" name="Nature">
        <title>Complex archaea that bridge the gap between prokaryotes and eukaryotes.</title>
        <authorList>
            <person name="Spang A."/>
            <person name="Saw J.H."/>
            <person name="Jorgensen S.L."/>
            <person name="Zaremba-Niedzwiedzka K."/>
            <person name="Martijn J."/>
            <person name="Lind A.E."/>
            <person name="van Eijk R."/>
            <person name="Schleper C."/>
            <person name="Guy L."/>
            <person name="Ettema T.J."/>
        </authorList>
    </citation>
    <scope>NUCLEOTIDE SEQUENCE</scope>
</reference>
<organism evidence="2">
    <name type="scientific">marine sediment metagenome</name>
    <dbReference type="NCBI Taxonomy" id="412755"/>
    <lineage>
        <taxon>unclassified sequences</taxon>
        <taxon>metagenomes</taxon>
        <taxon>ecological metagenomes</taxon>
    </lineage>
</organism>
<evidence type="ECO:0000313" key="2">
    <source>
        <dbReference type="EMBL" id="KKK85013.1"/>
    </source>
</evidence>
<protein>
    <submittedName>
        <fullName evidence="2">Uncharacterized protein</fullName>
    </submittedName>
</protein>